<reference evidence="6 7" key="2">
    <citation type="submission" date="2010-03" db="EMBL/GenBank/DDBJ databases">
        <authorList>
            <person name="Pajon A."/>
        </authorList>
    </citation>
    <scope>NUCLEOTIDE SEQUENCE [LARGE SCALE GENOMIC DNA]</scope>
    <source>
        <strain evidence="6 7">SGP1</strain>
    </source>
</reference>
<evidence type="ECO:0000259" key="5">
    <source>
        <dbReference type="PROSITE" id="PS51084"/>
    </source>
</evidence>
<dbReference type="SUPFAM" id="SSF54197">
    <property type="entry name" value="HIT-like"/>
    <property type="match status" value="1"/>
</dbReference>
<dbReference type="Pfam" id="PF01230">
    <property type="entry name" value="HIT"/>
    <property type="match status" value="1"/>
</dbReference>
<feature type="binding site" evidence="3">
    <location>
        <position position="51"/>
    </location>
    <ligand>
        <name>substrate</name>
    </ligand>
</feature>
<protein>
    <submittedName>
        <fullName evidence="6">Diadenosine tetraphosphate (Ap4A) hydrolase and other HIT family hydrolases</fullName>
    </submittedName>
</protein>
<dbReference type="CDD" id="cd01275">
    <property type="entry name" value="FHIT"/>
    <property type="match status" value="1"/>
</dbReference>
<evidence type="ECO:0000256" key="4">
    <source>
        <dbReference type="PROSITE-ProRule" id="PRU00464"/>
    </source>
</evidence>
<accession>A0AB94IVX3</accession>
<feature type="active site" description="Tele-AMP-histidine intermediate" evidence="2">
    <location>
        <position position="121"/>
    </location>
</feature>
<dbReference type="InterPro" id="IPR039383">
    <property type="entry name" value="FHIT"/>
</dbReference>
<feature type="binding site" evidence="3">
    <location>
        <begin position="113"/>
        <end position="116"/>
    </location>
    <ligand>
        <name>substrate</name>
    </ligand>
</feature>
<organism evidence="6 7">
    <name type="scientific">Fretibacterium fastidiosum</name>
    <dbReference type="NCBI Taxonomy" id="651822"/>
    <lineage>
        <taxon>Bacteria</taxon>
        <taxon>Thermotogati</taxon>
        <taxon>Synergistota</taxon>
        <taxon>Synergistia</taxon>
        <taxon>Synergistales</taxon>
        <taxon>Aminobacteriaceae</taxon>
        <taxon>Fretibacterium</taxon>
    </lineage>
</organism>
<gene>
    <name evidence="6" type="ORF">SY1_04420</name>
</gene>
<feature type="domain" description="HIT" evidence="5">
    <location>
        <begin position="24"/>
        <end position="134"/>
    </location>
</feature>
<evidence type="ECO:0000313" key="6">
    <source>
        <dbReference type="EMBL" id="CBL27887.1"/>
    </source>
</evidence>
<dbReference type="PROSITE" id="PS51084">
    <property type="entry name" value="HIT_2"/>
    <property type="match status" value="1"/>
</dbReference>
<dbReference type="RefSeq" id="WP_015556034.1">
    <property type="nucleotide sequence ID" value="NC_021038.1"/>
</dbReference>
<dbReference type="GO" id="GO:0000166">
    <property type="term" value="F:nucleotide binding"/>
    <property type="evidence" value="ECO:0007669"/>
    <property type="project" value="UniProtKB-KW"/>
</dbReference>
<dbReference type="AlphaFoldDB" id="A0AB94IVX3"/>
<proteinExistence type="predicted"/>
<dbReference type="InterPro" id="IPR052908">
    <property type="entry name" value="AP-4-A_phosphorylase"/>
</dbReference>
<dbReference type="InterPro" id="IPR036265">
    <property type="entry name" value="HIT-like_sf"/>
</dbReference>
<dbReference type="PANTHER" id="PTHR42997">
    <property type="entry name" value="HIT FAMILY HYDROLASE"/>
    <property type="match status" value="1"/>
</dbReference>
<dbReference type="KEGG" id="sbr:SY1_04420"/>
<feature type="binding site" evidence="3">
    <location>
        <position position="123"/>
    </location>
    <ligand>
        <name>substrate</name>
    </ligand>
</feature>
<keyword evidence="6" id="KW-0378">Hydrolase</keyword>
<evidence type="ECO:0000313" key="7">
    <source>
        <dbReference type="Proteomes" id="UP000008957"/>
    </source>
</evidence>
<dbReference type="Gene3D" id="3.30.428.10">
    <property type="entry name" value="HIT-like"/>
    <property type="match status" value="1"/>
</dbReference>
<dbReference type="Proteomes" id="UP000008957">
    <property type="component" value="Chromosome"/>
</dbReference>
<feature type="short sequence motif" description="Histidine triad motif" evidence="4">
    <location>
        <begin position="119"/>
        <end position="123"/>
    </location>
</feature>
<evidence type="ECO:0000256" key="1">
    <source>
        <dbReference type="ARBA" id="ARBA00022741"/>
    </source>
</evidence>
<evidence type="ECO:0000256" key="3">
    <source>
        <dbReference type="PIRSR" id="PIRSR639383-2"/>
    </source>
</evidence>
<dbReference type="EMBL" id="FP929056">
    <property type="protein sequence ID" value="CBL27887.1"/>
    <property type="molecule type" value="Genomic_DNA"/>
</dbReference>
<keyword evidence="7" id="KW-1185">Reference proteome</keyword>
<reference evidence="7" key="1">
    <citation type="submission" date="2010-03" db="EMBL/GenBank/DDBJ databases">
        <title>The genome sequence of Synergistetes sp. SGP1.</title>
        <authorList>
            <consortium name="metaHIT consortium -- http://www.metahit.eu/"/>
            <person name="Pajon A."/>
            <person name="Turner K."/>
            <person name="Parkhill J."/>
            <person name="Wade W."/>
            <person name="Vartoukian S."/>
        </authorList>
    </citation>
    <scope>NUCLEOTIDE SEQUENCE [LARGE SCALE GENOMIC DNA]</scope>
    <source>
        <strain evidence="7">SGP1</strain>
    </source>
</reference>
<keyword evidence="1" id="KW-0547">Nucleotide-binding</keyword>
<dbReference type="PANTHER" id="PTHR42997:SF1">
    <property type="entry name" value="AP-4-A PHOSPHORYLASE"/>
    <property type="match status" value="1"/>
</dbReference>
<name>A0AB94IVX3_9BACT</name>
<evidence type="ECO:0000256" key="2">
    <source>
        <dbReference type="PIRSR" id="PIRSR639383-1"/>
    </source>
</evidence>
<dbReference type="InterPro" id="IPR011146">
    <property type="entry name" value="HIT-like"/>
</dbReference>
<sequence>MQQLYATWRMDYISAPKPEGEGCIFCAFPAERRDEERFILHRGEACYVIMNLYPYNPGHMMVLPFRHTSDYQSLTEQEVREMHRFTAHAVKVLGKLMHPDGFNLGMNLGKPAGAGVAGHLHRHIVPRWTGDCNFMPVLSETRVVSEAIEDTYRRLRTVWNEEMMV</sequence>
<dbReference type="GO" id="GO:0016787">
    <property type="term" value="F:hydrolase activity"/>
    <property type="evidence" value="ECO:0007669"/>
    <property type="project" value="UniProtKB-KW"/>
</dbReference>